<keyword evidence="4 5" id="KW-0472">Membrane</keyword>
<feature type="transmembrane region" description="Helical" evidence="5">
    <location>
        <begin position="229"/>
        <end position="248"/>
    </location>
</feature>
<feature type="transmembrane region" description="Helical" evidence="5">
    <location>
        <begin position="463"/>
        <end position="484"/>
    </location>
</feature>
<feature type="transmembrane region" description="Helical" evidence="5">
    <location>
        <begin position="284"/>
        <end position="305"/>
    </location>
</feature>
<keyword evidence="2 5" id="KW-0812">Transmembrane</keyword>
<feature type="transmembrane region" description="Helical" evidence="5">
    <location>
        <begin position="255"/>
        <end position="278"/>
    </location>
</feature>
<reference evidence="6" key="2">
    <citation type="submission" date="2025-08" db="UniProtKB">
        <authorList>
            <consortium name="RefSeq"/>
        </authorList>
    </citation>
    <scope>IDENTIFICATION</scope>
</reference>
<evidence type="ECO:0000256" key="5">
    <source>
        <dbReference type="SAM" id="Phobius"/>
    </source>
</evidence>
<dbReference type="Gene3D" id="1.20.1250.20">
    <property type="entry name" value="MFS general substrate transporter like domains"/>
    <property type="match status" value="1"/>
</dbReference>
<keyword evidence="3 5" id="KW-1133">Transmembrane helix</keyword>
<protein>
    <recommendedName>
        <fullName evidence="7">Major facilitator superfamily (MFS) profile domain-containing protein</fullName>
    </recommendedName>
</protein>
<evidence type="ECO:0000256" key="2">
    <source>
        <dbReference type="ARBA" id="ARBA00022692"/>
    </source>
</evidence>
<dbReference type="VEuPathDB" id="FungiDB:An16g01260"/>
<accession>A0AAJ8E0Z4</accession>
<name>A0AAJ8E0Z4_ASPNG</name>
<reference evidence="6" key="1">
    <citation type="submission" date="2025-02" db="EMBL/GenBank/DDBJ databases">
        <authorList>
            <consortium name="NCBI Genome Project"/>
        </authorList>
    </citation>
    <scope>NUCLEOTIDE SEQUENCE</scope>
</reference>
<feature type="transmembrane region" description="Helical" evidence="5">
    <location>
        <begin position="395"/>
        <end position="419"/>
    </location>
</feature>
<gene>
    <name evidence="6" type="ORF">An16g01260</name>
</gene>
<dbReference type="KEGG" id="ang:An16g01260"/>
<feature type="transmembrane region" description="Helical" evidence="5">
    <location>
        <begin position="356"/>
        <end position="374"/>
    </location>
</feature>
<evidence type="ECO:0008006" key="7">
    <source>
        <dbReference type="Google" id="ProtNLM"/>
    </source>
</evidence>
<dbReference type="GeneID" id="4988519"/>
<dbReference type="PANTHER" id="PTHR23502:SF22">
    <property type="entry name" value="MAJOR FACILITATOR SUPERFAMILY (MFS) PROFILE DOMAIN-CONTAINING PROTEIN"/>
    <property type="match status" value="1"/>
</dbReference>
<dbReference type="SUPFAM" id="SSF103473">
    <property type="entry name" value="MFS general substrate transporter"/>
    <property type="match status" value="1"/>
</dbReference>
<evidence type="ECO:0000256" key="4">
    <source>
        <dbReference type="ARBA" id="ARBA00023136"/>
    </source>
</evidence>
<feature type="transmembrane region" description="Helical" evidence="5">
    <location>
        <begin position="160"/>
        <end position="181"/>
    </location>
</feature>
<evidence type="ECO:0000256" key="1">
    <source>
        <dbReference type="ARBA" id="ARBA00004141"/>
    </source>
</evidence>
<sequence>MKTPFFPQDLAYSELTTPLSMCCPNFCFSQTLARTRSQSLSPIKTYSQAPAQGISTMEKPTDDLPTPLDTKDHAAFKSFDLSSDGLRTKDGVVLVPQPSQDPEDPLACCFFPYIIHPNWARGRKLRNLTILCMAGFAGTALDLANQLAMKDQAKNWDKELIEITYTISASIAGIAYGPLLINPVAQAFGRTAIIFWCLVFAMACAIWSACMTSKGDYERFVASRLFDGIFGSIPSIVGVGAVYDMFFLHERGKAYAIFHVSFLFGTVAGPTFGGFIVQHTNWPWVFWWIVIAQGLVLILGSHRSATLPGWFLARWSAYWHLPTSIFWLSSTERLLYAFTPLPLPKFLMPMANHHEVIFSLWVGLLTAELWGYLCNDRIALWICRTREKGVWKPECRLHALWVPSLIILPIGLGIVGSALQYHLHYMVLALGAYLITFASMSSVPIAVTYMIECVASQPTEMGAFMGAYRLTLGLVVPFFIDQWVARVGFGWVYGMMAFFSIFAFGFVVQMPKTRLHTGYSKFSGVLNLRAIPFEADIIGFLAIKTFLKIYGYNLTTTDMPGLPIASSRSNQIIGDLITTEKLDLDVMCQYAPTCFVGVDAIQRDNVKRGKHNEYEPCEAIGSCP</sequence>
<evidence type="ECO:0000256" key="3">
    <source>
        <dbReference type="ARBA" id="ARBA00022989"/>
    </source>
</evidence>
<proteinExistence type="predicted"/>
<dbReference type="PANTHER" id="PTHR23502">
    <property type="entry name" value="MAJOR FACILITATOR SUPERFAMILY"/>
    <property type="match status" value="1"/>
</dbReference>
<feature type="transmembrane region" description="Helical" evidence="5">
    <location>
        <begin position="193"/>
        <end position="209"/>
    </location>
</feature>
<feature type="transmembrane region" description="Helical" evidence="5">
    <location>
        <begin position="425"/>
        <end position="451"/>
    </location>
</feature>
<feature type="transmembrane region" description="Helical" evidence="5">
    <location>
        <begin position="490"/>
        <end position="508"/>
    </location>
</feature>
<dbReference type="InterPro" id="IPR036259">
    <property type="entry name" value="MFS_trans_sf"/>
</dbReference>
<dbReference type="InterPro" id="IPR011701">
    <property type="entry name" value="MFS"/>
</dbReference>
<evidence type="ECO:0000313" key="6">
    <source>
        <dbReference type="RefSeq" id="XP_059602691.1"/>
    </source>
</evidence>
<dbReference type="RefSeq" id="XP_059602691.1">
    <property type="nucleotide sequence ID" value="XM_059744917.1"/>
</dbReference>
<dbReference type="Pfam" id="PF07690">
    <property type="entry name" value="MFS_1"/>
    <property type="match status" value="1"/>
</dbReference>
<organism evidence="6">
    <name type="scientific">Aspergillus niger</name>
    <dbReference type="NCBI Taxonomy" id="5061"/>
    <lineage>
        <taxon>Eukaryota</taxon>
        <taxon>Fungi</taxon>
        <taxon>Dikarya</taxon>
        <taxon>Ascomycota</taxon>
        <taxon>Pezizomycotina</taxon>
        <taxon>Eurotiomycetes</taxon>
        <taxon>Eurotiomycetidae</taxon>
        <taxon>Eurotiales</taxon>
        <taxon>Aspergillaceae</taxon>
        <taxon>Aspergillus</taxon>
        <taxon>Aspergillus subgen. Circumdati</taxon>
    </lineage>
</organism>
<dbReference type="AlphaFoldDB" id="A0AAJ8E0Z4"/>
<dbReference type="GO" id="GO:0016020">
    <property type="term" value="C:membrane"/>
    <property type="evidence" value="ECO:0007669"/>
    <property type="project" value="UniProtKB-SubCell"/>
</dbReference>
<comment type="subcellular location">
    <subcellularLocation>
        <location evidence="1">Membrane</location>
        <topology evidence="1">Multi-pass membrane protein</topology>
    </subcellularLocation>
</comment>